<dbReference type="Pfam" id="PF03101">
    <property type="entry name" value="FAR1"/>
    <property type="match status" value="1"/>
</dbReference>
<evidence type="ECO:0000259" key="1">
    <source>
        <dbReference type="Pfam" id="PF03101"/>
    </source>
</evidence>
<dbReference type="EMBL" id="JARJCN010000018">
    <property type="protein sequence ID" value="KAJ7092325.1"/>
    <property type="molecule type" value="Genomic_DNA"/>
</dbReference>
<name>A0AAD6XNZ1_9AGAR</name>
<gene>
    <name evidence="2" type="ORF">B0H15DRAFT_777313</name>
</gene>
<evidence type="ECO:0000313" key="3">
    <source>
        <dbReference type="Proteomes" id="UP001222325"/>
    </source>
</evidence>
<evidence type="ECO:0000313" key="2">
    <source>
        <dbReference type="EMBL" id="KAJ7092325.1"/>
    </source>
</evidence>
<feature type="domain" description="FAR1" evidence="1">
    <location>
        <begin position="86"/>
        <end position="156"/>
    </location>
</feature>
<accession>A0AAD6XNZ1</accession>
<dbReference type="Proteomes" id="UP001222325">
    <property type="component" value="Unassembled WGS sequence"/>
</dbReference>
<reference evidence="2" key="1">
    <citation type="submission" date="2023-03" db="EMBL/GenBank/DDBJ databases">
        <title>Massive genome expansion in bonnet fungi (Mycena s.s.) driven by repeated elements and novel gene families across ecological guilds.</title>
        <authorList>
            <consortium name="Lawrence Berkeley National Laboratory"/>
            <person name="Harder C.B."/>
            <person name="Miyauchi S."/>
            <person name="Viragh M."/>
            <person name="Kuo A."/>
            <person name="Thoen E."/>
            <person name="Andreopoulos B."/>
            <person name="Lu D."/>
            <person name="Skrede I."/>
            <person name="Drula E."/>
            <person name="Henrissat B."/>
            <person name="Morin E."/>
            <person name="Kohler A."/>
            <person name="Barry K."/>
            <person name="LaButti K."/>
            <person name="Morin E."/>
            <person name="Salamov A."/>
            <person name="Lipzen A."/>
            <person name="Mereny Z."/>
            <person name="Hegedus B."/>
            <person name="Baldrian P."/>
            <person name="Stursova M."/>
            <person name="Weitz H."/>
            <person name="Taylor A."/>
            <person name="Grigoriev I.V."/>
            <person name="Nagy L.G."/>
            <person name="Martin F."/>
            <person name="Kauserud H."/>
        </authorList>
    </citation>
    <scope>NUCLEOTIDE SEQUENCE</scope>
    <source>
        <strain evidence="2">CBHHK173m</strain>
    </source>
</reference>
<dbReference type="AlphaFoldDB" id="A0AAD6XNZ1"/>
<proteinExistence type="predicted"/>
<sequence length="329" mass="37376">MGRFRIDPSITGASTNNQSASVLASGSQSFKFRVHPNPTSPVKGSFQSDLDSGKFQKRWETLQDFDKWLSDEQRRLAIELRLVNTDTRSDRYTQKRRFVCSRAGTGGKKTYVKIHPEWTRKREGKRTDCGCSLIVKNYPGVSIVLGKYNDAHNHALGNANLRYTQIPKETREYIAGLLRLKVTPEHILHLIHRGVYDSDALFEGEFDGDAVAARTEFIQLRDIRRIEKDIEAETVRLNPDDGLSTLQWVRNLEAKGHLLGFKSKSDTPPPGSGLDRDVFTLMVQTDWQRCMFKKHGAPLLCIDATHNTTMYDSLNLTTLVVRDKWAHGT</sequence>
<organism evidence="2 3">
    <name type="scientific">Mycena belliarum</name>
    <dbReference type="NCBI Taxonomy" id="1033014"/>
    <lineage>
        <taxon>Eukaryota</taxon>
        <taxon>Fungi</taxon>
        <taxon>Dikarya</taxon>
        <taxon>Basidiomycota</taxon>
        <taxon>Agaricomycotina</taxon>
        <taxon>Agaricomycetes</taxon>
        <taxon>Agaricomycetidae</taxon>
        <taxon>Agaricales</taxon>
        <taxon>Marasmiineae</taxon>
        <taxon>Mycenaceae</taxon>
        <taxon>Mycena</taxon>
    </lineage>
</organism>
<keyword evidence="3" id="KW-1185">Reference proteome</keyword>
<protein>
    <recommendedName>
        <fullName evidence="1">FAR1 domain-containing protein</fullName>
    </recommendedName>
</protein>
<dbReference type="InterPro" id="IPR004330">
    <property type="entry name" value="FAR1_DNA_bnd_dom"/>
</dbReference>
<comment type="caution">
    <text evidence="2">The sequence shown here is derived from an EMBL/GenBank/DDBJ whole genome shotgun (WGS) entry which is preliminary data.</text>
</comment>